<dbReference type="PANTHER" id="PTHR23028">
    <property type="entry name" value="ACETYLTRANSFERASE"/>
    <property type="match status" value="1"/>
</dbReference>
<feature type="transmembrane region" description="Helical" evidence="1">
    <location>
        <begin position="134"/>
        <end position="157"/>
    </location>
</feature>
<dbReference type="InterPro" id="IPR050879">
    <property type="entry name" value="Acyltransferase_3"/>
</dbReference>
<keyword evidence="4" id="KW-1185">Reference proteome</keyword>
<feature type="domain" description="Acyltransferase 3" evidence="2">
    <location>
        <begin position="10"/>
        <end position="342"/>
    </location>
</feature>
<evidence type="ECO:0000256" key="1">
    <source>
        <dbReference type="SAM" id="Phobius"/>
    </source>
</evidence>
<feature type="transmembrane region" description="Helical" evidence="1">
    <location>
        <begin position="291"/>
        <end position="313"/>
    </location>
</feature>
<protein>
    <submittedName>
        <fullName evidence="3">Peptidoglycan/LPS O-acetylase OafA/YrhL, contains acyltransferase and SGNH-hydrolase domains</fullName>
    </submittedName>
</protein>
<evidence type="ECO:0000313" key="3">
    <source>
        <dbReference type="EMBL" id="SMP70942.1"/>
    </source>
</evidence>
<proteinExistence type="predicted"/>
<keyword evidence="3" id="KW-0808">Transferase</keyword>
<gene>
    <name evidence="3" type="ORF">SAMN06295970_116121</name>
</gene>
<keyword evidence="1" id="KW-0812">Transmembrane</keyword>
<keyword evidence="3" id="KW-0012">Acyltransferase</keyword>
<dbReference type="Pfam" id="PF01757">
    <property type="entry name" value="Acyl_transf_3"/>
    <property type="match status" value="1"/>
</dbReference>
<feature type="transmembrane region" description="Helical" evidence="1">
    <location>
        <begin position="76"/>
        <end position="96"/>
    </location>
</feature>
<organism evidence="3 4">
    <name type="scientific">Noviherbaspirillum suwonense</name>
    <dbReference type="NCBI Taxonomy" id="1224511"/>
    <lineage>
        <taxon>Bacteria</taxon>
        <taxon>Pseudomonadati</taxon>
        <taxon>Pseudomonadota</taxon>
        <taxon>Betaproteobacteria</taxon>
        <taxon>Burkholderiales</taxon>
        <taxon>Oxalobacteraceae</taxon>
        <taxon>Noviherbaspirillum</taxon>
    </lineage>
</organism>
<keyword evidence="1" id="KW-0472">Membrane</keyword>
<dbReference type="Proteomes" id="UP001158049">
    <property type="component" value="Unassembled WGS sequence"/>
</dbReference>
<feature type="transmembrane region" description="Helical" evidence="1">
    <location>
        <begin position="204"/>
        <end position="227"/>
    </location>
</feature>
<sequence length="369" mass="40831">MAATALRHIASLDGIRAAAAMLVFSSHAFGSAPMPGGLGVTVFFFLSGFLITTLLRREREACGSVSLRRFYLRRACRIFPPMYFMLIAMLLFAMVMHEMGEVETIAVLAQFLHLTNYYIVVTGSDAGLAPHTSVLWSLAVEEHFYLVFPMLFLFLSARMPLRRVAATLGGMCVLVLMWRIALALNHAVASDYLFYSTDTRLDSLLFGCIMGVWCNPVLDAPAAIASAPPYGAQALLLLAVALLLGTLLYRAPFFQKSLRYSLQGIALFPMFWLAIRYPGWCMFRWLNWKPVRWLGSVSYSFYLAHPFWLHVAAGLVGDLAHGFAAALLGFLLTAVFSALLYRQLERPFLQLGHSLGGAAAPPVLKKEAT</sequence>
<feature type="transmembrane region" description="Helical" evidence="1">
    <location>
        <begin position="234"/>
        <end position="254"/>
    </location>
</feature>
<name>A0ABY1QKF1_9BURK</name>
<dbReference type="PANTHER" id="PTHR23028:SF53">
    <property type="entry name" value="ACYL_TRANSF_3 DOMAIN-CONTAINING PROTEIN"/>
    <property type="match status" value="1"/>
</dbReference>
<dbReference type="EMBL" id="FXUL01000016">
    <property type="protein sequence ID" value="SMP70942.1"/>
    <property type="molecule type" value="Genomic_DNA"/>
</dbReference>
<feature type="transmembrane region" description="Helical" evidence="1">
    <location>
        <begin position="164"/>
        <end position="184"/>
    </location>
</feature>
<evidence type="ECO:0000313" key="4">
    <source>
        <dbReference type="Proteomes" id="UP001158049"/>
    </source>
</evidence>
<feature type="transmembrane region" description="Helical" evidence="1">
    <location>
        <begin position="319"/>
        <end position="341"/>
    </location>
</feature>
<feature type="transmembrane region" description="Helical" evidence="1">
    <location>
        <begin position="36"/>
        <end position="55"/>
    </location>
</feature>
<evidence type="ECO:0000259" key="2">
    <source>
        <dbReference type="Pfam" id="PF01757"/>
    </source>
</evidence>
<reference evidence="3 4" key="1">
    <citation type="submission" date="2017-05" db="EMBL/GenBank/DDBJ databases">
        <authorList>
            <person name="Varghese N."/>
            <person name="Submissions S."/>
        </authorList>
    </citation>
    <scope>NUCLEOTIDE SEQUENCE [LARGE SCALE GENOMIC DNA]</scope>
    <source>
        <strain evidence="3 4">DSM 26001</strain>
    </source>
</reference>
<accession>A0ABY1QKF1</accession>
<keyword evidence="1" id="KW-1133">Transmembrane helix</keyword>
<feature type="transmembrane region" description="Helical" evidence="1">
    <location>
        <begin position="260"/>
        <end position="279"/>
    </location>
</feature>
<dbReference type="GO" id="GO:0016746">
    <property type="term" value="F:acyltransferase activity"/>
    <property type="evidence" value="ECO:0007669"/>
    <property type="project" value="UniProtKB-KW"/>
</dbReference>
<dbReference type="InterPro" id="IPR002656">
    <property type="entry name" value="Acyl_transf_3_dom"/>
</dbReference>
<comment type="caution">
    <text evidence="3">The sequence shown here is derived from an EMBL/GenBank/DDBJ whole genome shotgun (WGS) entry which is preliminary data.</text>
</comment>
<dbReference type="RefSeq" id="WP_283443890.1">
    <property type="nucleotide sequence ID" value="NZ_FXUL01000016.1"/>
</dbReference>